<evidence type="ECO:0000256" key="1">
    <source>
        <dbReference type="SAM" id="MobiDB-lite"/>
    </source>
</evidence>
<protein>
    <recommendedName>
        <fullName evidence="6">Molybdopterin-binding domain of aldehyde dehydrogenase</fullName>
    </recommendedName>
</protein>
<sequence length="446" mass="47051">MGGGFGGKEMQPHGFAAVAAIGAQLTGRPVRVRLTRTQDLTMTGKRHPFHATWRAGFDDDGRILALETTLTADGGWSLDLSEPVLGRALLHVDNAYFIPDVTAHGRIAKTNKTSQTAFRGFGGPQGMFVVEDLLGRVAPLLGIPADVLRERNLYAPGQSTPYGQPVRHAERLRAMWADLRDSADLDARRDAIARSNAADPDLKRGLAITPVKFGISFTFTSYNQAGALVHVYRDGSVLVNHGGTEMGQGLHTKMLQVAATALGVPIETVRLAPTRTDKVPNTSATAASSGADLNGGAIKHACEQIRGRLASVAAGLLGLDEHDVRFGGGRVGVLGRARSAWAAPMPIRPRRSRSPRSPPPPTTSACSCGPRASTAPQDCTGTPTPCRANPSSTSRTASPRPRSRSTGSRARRAPCASTSCTTSATRSRRSSTSARSRAASCRAPDG</sequence>
<proteinExistence type="predicted"/>
<feature type="compositionally biased region" description="Low complexity" evidence="1">
    <location>
        <begin position="390"/>
        <end position="446"/>
    </location>
</feature>
<dbReference type="InterPro" id="IPR016208">
    <property type="entry name" value="Ald_Oxase/xanthine_DH-like"/>
</dbReference>
<feature type="domain" description="Aldehyde oxidase/xanthine dehydrogenase first molybdopterin binding" evidence="2">
    <location>
        <begin position="1"/>
        <end position="153"/>
    </location>
</feature>
<evidence type="ECO:0000313" key="4">
    <source>
        <dbReference type="EMBL" id="BDZ53948.1"/>
    </source>
</evidence>
<dbReference type="Pfam" id="PF02738">
    <property type="entry name" value="MoCoBD_1"/>
    <property type="match status" value="1"/>
</dbReference>
<dbReference type="Gene3D" id="3.30.365.10">
    <property type="entry name" value="Aldehyde oxidase/xanthine dehydrogenase, molybdopterin binding domain"/>
    <property type="match status" value="3"/>
</dbReference>
<evidence type="ECO:0000259" key="2">
    <source>
        <dbReference type="Pfam" id="PF02738"/>
    </source>
</evidence>
<dbReference type="PANTHER" id="PTHR45444">
    <property type="entry name" value="XANTHINE DEHYDROGENASE"/>
    <property type="match status" value="1"/>
</dbReference>
<dbReference type="InterPro" id="IPR046867">
    <property type="entry name" value="AldOxase/xan_DH_MoCoBD2"/>
</dbReference>
<evidence type="ECO:0000259" key="3">
    <source>
        <dbReference type="Pfam" id="PF20256"/>
    </source>
</evidence>
<evidence type="ECO:0008006" key="6">
    <source>
        <dbReference type="Google" id="ProtNLM"/>
    </source>
</evidence>
<dbReference type="PANTHER" id="PTHR45444:SF3">
    <property type="entry name" value="XANTHINE DEHYDROGENASE"/>
    <property type="match status" value="1"/>
</dbReference>
<dbReference type="InterPro" id="IPR008274">
    <property type="entry name" value="AldOxase/xan_DH_MoCoBD1"/>
</dbReference>
<organism evidence="4 5">
    <name type="scientific">Agromyces marinus</name>
    <dbReference type="NCBI Taxonomy" id="1389020"/>
    <lineage>
        <taxon>Bacteria</taxon>
        <taxon>Bacillati</taxon>
        <taxon>Actinomycetota</taxon>
        <taxon>Actinomycetes</taxon>
        <taxon>Micrococcales</taxon>
        <taxon>Microbacteriaceae</taxon>
        <taxon>Agromyces</taxon>
    </lineage>
</organism>
<feature type="domain" description="Aldehyde oxidase/xanthine dehydrogenase second molybdopterin binding" evidence="3">
    <location>
        <begin position="179"/>
        <end position="334"/>
    </location>
</feature>
<dbReference type="Proteomes" id="UP001321477">
    <property type="component" value="Chromosome"/>
</dbReference>
<accession>A0ABM8GZQ4</accession>
<reference evidence="5" key="1">
    <citation type="journal article" date="2019" name="Int. J. Syst. Evol. Microbiol.">
        <title>The Global Catalogue of Microorganisms (GCM) 10K type strain sequencing project: providing services to taxonomists for standard genome sequencing and annotation.</title>
        <authorList>
            <consortium name="The Broad Institute Genomics Platform"/>
            <consortium name="The Broad Institute Genome Sequencing Center for Infectious Disease"/>
            <person name="Wu L."/>
            <person name="Ma J."/>
        </authorList>
    </citation>
    <scope>NUCLEOTIDE SEQUENCE [LARGE SCALE GENOMIC DNA]</scope>
    <source>
        <strain evidence="5">NBRC 109019</strain>
    </source>
</reference>
<name>A0ABM8GZQ4_9MICO</name>
<evidence type="ECO:0000313" key="5">
    <source>
        <dbReference type="Proteomes" id="UP001321477"/>
    </source>
</evidence>
<feature type="region of interest" description="Disordered" evidence="1">
    <location>
        <begin position="344"/>
        <end position="446"/>
    </location>
</feature>
<feature type="compositionally biased region" description="Polar residues" evidence="1">
    <location>
        <begin position="374"/>
        <end position="383"/>
    </location>
</feature>
<dbReference type="EMBL" id="AP027734">
    <property type="protein sequence ID" value="BDZ53948.1"/>
    <property type="molecule type" value="Genomic_DNA"/>
</dbReference>
<dbReference type="InterPro" id="IPR037165">
    <property type="entry name" value="AldOxase/xan_DH_Mopterin-bd_sf"/>
</dbReference>
<keyword evidence="5" id="KW-1185">Reference proteome</keyword>
<dbReference type="SUPFAM" id="SSF56003">
    <property type="entry name" value="Molybdenum cofactor-binding domain"/>
    <property type="match status" value="1"/>
</dbReference>
<gene>
    <name evidence="4" type="ORF">GCM10025870_10210</name>
</gene>
<dbReference type="Pfam" id="PF20256">
    <property type="entry name" value="MoCoBD_2"/>
    <property type="match status" value="1"/>
</dbReference>